<dbReference type="AlphaFoldDB" id="A0AAW0QWP8"/>
<dbReference type="SUPFAM" id="SSF46785">
    <property type="entry name" value="Winged helix' DNA-binding domain"/>
    <property type="match status" value="1"/>
</dbReference>
<dbReference type="InterPro" id="IPR059120">
    <property type="entry name" value="Cullin-like_AB"/>
</dbReference>
<organism evidence="8 9">
    <name type="scientific">Apiospora kogelbergensis</name>
    <dbReference type="NCBI Taxonomy" id="1337665"/>
    <lineage>
        <taxon>Eukaryota</taxon>
        <taxon>Fungi</taxon>
        <taxon>Dikarya</taxon>
        <taxon>Ascomycota</taxon>
        <taxon>Pezizomycotina</taxon>
        <taxon>Sordariomycetes</taxon>
        <taxon>Xylariomycetidae</taxon>
        <taxon>Amphisphaeriales</taxon>
        <taxon>Apiosporaceae</taxon>
        <taxon>Apiospora</taxon>
    </lineage>
</organism>
<dbReference type="SUPFAM" id="SSF74788">
    <property type="entry name" value="Cullin repeat-like"/>
    <property type="match status" value="1"/>
</dbReference>
<reference evidence="8 9" key="1">
    <citation type="submission" date="2023-01" db="EMBL/GenBank/DDBJ databases">
        <title>Analysis of 21 Apiospora genomes using comparative genomics revels a genus with tremendous synthesis potential of carbohydrate active enzymes and secondary metabolites.</title>
        <authorList>
            <person name="Sorensen T."/>
        </authorList>
    </citation>
    <scope>NUCLEOTIDE SEQUENCE [LARGE SCALE GENOMIC DNA]</scope>
    <source>
        <strain evidence="8 9">CBS 117206</strain>
    </source>
</reference>
<comment type="similarity">
    <text evidence="1 4 5">Belongs to the cullin family.</text>
</comment>
<feature type="compositionally biased region" description="Basic and acidic residues" evidence="6">
    <location>
        <begin position="41"/>
        <end position="54"/>
    </location>
</feature>
<dbReference type="SMART" id="SM00182">
    <property type="entry name" value="CULLIN"/>
    <property type="match status" value="1"/>
</dbReference>
<evidence type="ECO:0000256" key="1">
    <source>
        <dbReference type="ARBA" id="ARBA00006019"/>
    </source>
</evidence>
<dbReference type="InterPro" id="IPR036390">
    <property type="entry name" value="WH_DNA-bd_sf"/>
</dbReference>
<dbReference type="InterPro" id="IPR019559">
    <property type="entry name" value="Cullin_neddylation_domain"/>
</dbReference>
<dbReference type="Pfam" id="PF00888">
    <property type="entry name" value="Cullin"/>
    <property type="match status" value="1"/>
</dbReference>
<dbReference type="PANTHER" id="PTHR11932">
    <property type="entry name" value="CULLIN"/>
    <property type="match status" value="1"/>
</dbReference>
<evidence type="ECO:0000313" key="9">
    <source>
        <dbReference type="Proteomes" id="UP001392437"/>
    </source>
</evidence>
<proteinExistence type="inferred from homology"/>
<accession>A0AAW0QWP8</accession>
<evidence type="ECO:0000313" key="8">
    <source>
        <dbReference type="EMBL" id="KAK8114811.1"/>
    </source>
</evidence>
<feature type="compositionally biased region" description="Low complexity" evidence="6">
    <location>
        <begin position="1"/>
        <end position="17"/>
    </location>
</feature>
<dbReference type="FunFam" id="1.10.10.10:FF:000014">
    <property type="entry name" value="Cullin 1"/>
    <property type="match status" value="1"/>
</dbReference>
<dbReference type="Proteomes" id="UP001392437">
    <property type="component" value="Unassembled WGS sequence"/>
</dbReference>
<evidence type="ECO:0000259" key="7">
    <source>
        <dbReference type="PROSITE" id="PS50069"/>
    </source>
</evidence>
<evidence type="ECO:0000256" key="4">
    <source>
        <dbReference type="PROSITE-ProRule" id="PRU00330"/>
    </source>
</evidence>
<dbReference type="InterPro" id="IPR036317">
    <property type="entry name" value="Cullin_homology_sf"/>
</dbReference>
<dbReference type="PROSITE" id="PS50069">
    <property type="entry name" value="CULLIN_2"/>
    <property type="match status" value="1"/>
</dbReference>
<dbReference type="GO" id="GO:0006511">
    <property type="term" value="P:ubiquitin-dependent protein catabolic process"/>
    <property type="evidence" value="ECO:0007669"/>
    <property type="project" value="InterPro"/>
</dbReference>
<comment type="caution">
    <text evidence="8">The sequence shown here is derived from an EMBL/GenBank/DDBJ whole genome shotgun (WGS) entry which is preliminary data.</text>
</comment>
<dbReference type="SUPFAM" id="SSF75632">
    <property type="entry name" value="Cullin homology domain"/>
    <property type="match status" value="1"/>
</dbReference>
<evidence type="ECO:0000256" key="2">
    <source>
        <dbReference type="ARBA" id="ARBA00022499"/>
    </source>
</evidence>
<dbReference type="InterPro" id="IPR036388">
    <property type="entry name" value="WH-like_DNA-bd_sf"/>
</dbReference>
<dbReference type="InterPro" id="IPR045093">
    <property type="entry name" value="Cullin"/>
</dbReference>
<feature type="domain" description="Cullin family profile" evidence="7">
    <location>
        <begin position="478"/>
        <end position="736"/>
    </location>
</feature>
<keyword evidence="2" id="KW-1017">Isopeptide bond</keyword>
<dbReference type="FunFam" id="1.20.1310.10:FF:000031">
    <property type="entry name" value="Ubiquitin ligase subunit CulD"/>
    <property type="match status" value="1"/>
</dbReference>
<sequence>MPPLPDHSSSSPLHGLSNGFRSQNHTSNKPPPGAVPAYKRRQSDTRGSEQDAKRARQGNPTTAPTATESQRMSKLLGKRPEIVDLTKPRSALRPQDGVRKLVIKNLRTVSRANDLEEYYRKTWGELDAAVRAVFAQRQPQQPYAKLYRGVEDICRYGNDEAQKLYEFLRGHCENYLNGPLAESIRAGAGSSNVEALRSVHKHWVIWNHQSATIRSTFSYLDRSFLLSSKELPQLNDMAITLFRRMVFVNSKIGPMVLHGMCELVDLDRRGDQSFDAALLKASVLMLNVLNIYGKSFEPRFLETSESYFTEFAEERSTASLKSYILECQQLLDAEHHRCIAYNFDSTTKRQLENKARGILIENYSEKLLDSGSVGKLIYDNAVESMRALYDLLRLSGIQKSLKEPWEDYIKNTGSSIVNDTLRGDEMVVRLLEFRRALDVMIRDAFWQDDDFTYGLREAFGGFINDKKILSSWKTGTSKVGEMIAKYIDMLLRGGLKTIPKSLLSDNKDRAEAERSGLASTGDEDAELDRQLDSALELFRFIEGKDVFEAFYKQDLARRLLMGRSASADAERSMLTKLKSECGSSFTHNLEQMFKDQELARDEMASYKSWFENTGRDKSSVDLTVSILSASAWPTYPDTQLRLPDEAAKQIETFEKYYIGKHTGRRLTWKHSLAHCVVKARFNKGPKELLVSAYQAVVLELFNQIEGKPDEVLSFSQIAEATGLNEQDLKRTLQSLACGKARVLTKHPKSRDVSDTDTFTVNKGFVDPKYRVKINQVQLKETKEENQDTHKRVAADRQFETQAAIVRIMKSRKTMTHANLVAEVINQTKSRGAVDTTEIKKNIEKLIEKDYLEREGGAYTYLA</sequence>
<dbReference type="SMART" id="SM00884">
    <property type="entry name" value="Cullin_Nedd8"/>
    <property type="match status" value="1"/>
</dbReference>
<keyword evidence="3" id="KW-0832">Ubl conjugation</keyword>
<dbReference type="EMBL" id="JAQQWP010000006">
    <property type="protein sequence ID" value="KAK8114811.1"/>
    <property type="molecule type" value="Genomic_DNA"/>
</dbReference>
<dbReference type="GO" id="GO:0031625">
    <property type="term" value="F:ubiquitin protein ligase binding"/>
    <property type="evidence" value="ECO:0007669"/>
    <property type="project" value="InterPro"/>
</dbReference>
<dbReference type="InterPro" id="IPR016159">
    <property type="entry name" value="Cullin_repeat-like_dom_sf"/>
</dbReference>
<evidence type="ECO:0000256" key="3">
    <source>
        <dbReference type="ARBA" id="ARBA00022843"/>
    </source>
</evidence>
<keyword evidence="9" id="KW-1185">Reference proteome</keyword>
<dbReference type="InterPro" id="IPR001373">
    <property type="entry name" value="Cullin_N"/>
</dbReference>
<dbReference type="Pfam" id="PF10557">
    <property type="entry name" value="Cullin_Nedd8"/>
    <property type="match status" value="1"/>
</dbReference>
<feature type="compositionally biased region" description="Polar residues" evidence="6">
    <location>
        <begin position="58"/>
        <end position="72"/>
    </location>
</feature>
<evidence type="ECO:0000256" key="5">
    <source>
        <dbReference type="RuleBase" id="RU003829"/>
    </source>
</evidence>
<protein>
    <submittedName>
        <fullName evidence="8">Cullin family protein</fullName>
    </submittedName>
</protein>
<gene>
    <name evidence="8" type="ORF">PG999_006880</name>
</gene>
<dbReference type="InterPro" id="IPR016158">
    <property type="entry name" value="Cullin_homology"/>
</dbReference>
<dbReference type="Gene3D" id="3.30.230.130">
    <property type="entry name" value="Cullin, Chain C, Domain 2"/>
    <property type="match status" value="1"/>
</dbReference>
<evidence type="ECO:0000256" key="6">
    <source>
        <dbReference type="SAM" id="MobiDB-lite"/>
    </source>
</evidence>
<dbReference type="Pfam" id="PF26557">
    <property type="entry name" value="Cullin_AB"/>
    <property type="match status" value="1"/>
</dbReference>
<feature type="region of interest" description="Disordered" evidence="6">
    <location>
        <begin position="1"/>
        <end position="82"/>
    </location>
</feature>
<name>A0AAW0QWP8_9PEZI</name>
<feature type="compositionally biased region" description="Polar residues" evidence="6">
    <location>
        <begin position="19"/>
        <end position="28"/>
    </location>
</feature>
<dbReference type="Gene3D" id="1.20.1310.10">
    <property type="entry name" value="Cullin Repeats"/>
    <property type="match status" value="4"/>
</dbReference>
<dbReference type="Gene3D" id="1.10.10.10">
    <property type="entry name" value="Winged helix-like DNA-binding domain superfamily/Winged helix DNA-binding domain"/>
    <property type="match status" value="1"/>
</dbReference>